<reference evidence="4" key="2">
    <citation type="submission" date="2018-05" db="EMBL/GenBank/DDBJ databases">
        <title>OgluRS3 (Oryza glumaepatula Reference Sequence Version 3).</title>
        <authorList>
            <person name="Zhang J."/>
            <person name="Kudrna D."/>
            <person name="Lee S."/>
            <person name="Talag J."/>
            <person name="Welchert J."/>
            <person name="Wing R.A."/>
        </authorList>
    </citation>
    <scope>NUCLEOTIDE SEQUENCE [LARGE SCALE GENOMIC DNA]</scope>
</reference>
<dbReference type="EnsemblPlants" id="OGLUM10G01300.1">
    <property type="protein sequence ID" value="OGLUM10G01300.1"/>
    <property type="gene ID" value="OGLUM10G01300"/>
</dbReference>
<keyword evidence="1" id="KW-0433">Leucine-rich repeat</keyword>
<protein>
    <submittedName>
        <fullName evidence="4">Uncharacterized protein</fullName>
    </submittedName>
</protein>
<evidence type="ECO:0000259" key="3">
    <source>
        <dbReference type="Pfam" id="PF25019"/>
    </source>
</evidence>
<dbReference type="AlphaFoldDB" id="A0A0E0B7F0"/>
<dbReference type="GO" id="GO:0043531">
    <property type="term" value="F:ADP binding"/>
    <property type="evidence" value="ECO:0007669"/>
    <property type="project" value="InterPro"/>
</dbReference>
<dbReference type="HOGENOM" id="CLU_411276_0_0_1"/>
<accession>A0A0E0B7F0</accession>
<feature type="domain" description="R13L1/DRL21-like LRR repeat region" evidence="3">
    <location>
        <begin position="433"/>
        <end position="507"/>
    </location>
</feature>
<feature type="domain" description="NB-ARC" evidence="2">
    <location>
        <begin position="229"/>
        <end position="386"/>
    </location>
</feature>
<dbReference type="eggNOG" id="KOG4658">
    <property type="taxonomic scope" value="Eukaryota"/>
</dbReference>
<dbReference type="Gramene" id="OGLUM10G01300.1">
    <property type="protein sequence ID" value="OGLUM10G01300.1"/>
    <property type="gene ID" value="OGLUM10G01300"/>
</dbReference>
<reference evidence="4" key="1">
    <citation type="submission" date="2015-04" db="UniProtKB">
        <authorList>
            <consortium name="EnsemblPlants"/>
        </authorList>
    </citation>
    <scope>IDENTIFICATION</scope>
</reference>
<evidence type="ECO:0000256" key="1">
    <source>
        <dbReference type="ARBA" id="ARBA00022614"/>
    </source>
</evidence>
<dbReference type="SUPFAM" id="SSF52047">
    <property type="entry name" value="RNI-like"/>
    <property type="match status" value="1"/>
</dbReference>
<dbReference type="SUPFAM" id="SSF52540">
    <property type="entry name" value="P-loop containing nucleoside triphosphate hydrolases"/>
    <property type="match status" value="1"/>
</dbReference>
<name>A0A0E0B7F0_9ORYZ</name>
<sequence>MDVVLRTAGWLVGKLVNLLSAELLEALDNSYNLGANAHAIKAELLYTQGLLHRAQGRNVTHSPELAGLLLHLTHLAEDADNVLDKVDYYRIRDDAKGAPRGLIRRFATHARHSLGKYHRSLTSSLSCSATVEAEFFDRSTESERIKSLMAHMQPLCAKISNFLKLEVMDAKHRTTALNNTAAAFNEHVAATTSTSLEAKLHGRFVEFYATSKEITCGRDGLTVLPDRGGGIGKTTFTQHLFHDQRVKKHFHVRIWAHVSLNFDVLRLTKEIFDSIVAGEVSWGQRPSNEKEPRNLEKLHKGLQQMLQFKRFLLVLDDMRSCDNKYKWDKFLNPFRKTRVKGSTVIVTNRAQETADMVKSETDVLIRLDGLDLEAFWAFFLSCAFGNEKPEHHKELLDLGREIVKKPGYSPLAAKTVVGGVETSWRSTHHLQSTQVKTRAEAEKAKLKLKRDLVRLKLVWDEAGSEQTEEEANSIEGLQPPANIRELCIKNHKGITCPSWFHSANSFKASLSSGRRENGVIQISIKHLVLRNCNITGKELSEILACYTCLSHLEMEDCNGITGLSMQQSDHEMDGDGNDVDMLQFPSKLTSTLSRLGIFSKNHLTLNVNSEVLGKLTSLQWLQLGGCVLSCAAMQAVDDDLLPLANNLKVLRVYGYDKPD</sequence>
<dbReference type="InterPro" id="IPR027417">
    <property type="entry name" value="P-loop_NTPase"/>
</dbReference>
<dbReference type="Gene3D" id="3.80.10.10">
    <property type="entry name" value="Ribonuclease Inhibitor"/>
    <property type="match status" value="1"/>
</dbReference>
<dbReference type="InterPro" id="IPR002182">
    <property type="entry name" value="NB-ARC"/>
</dbReference>
<evidence type="ECO:0000313" key="5">
    <source>
        <dbReference type="Proteomes" id="UP000026961"/>
    </source>
</evidence>
<dbReference type="PANTHER" id="PTHR36766">
    <property type="entry name" value="PLANT BROAD-SPECTRUM MILDEW RESISTANCE PROTEIN RPW8"/>
    <property type="match status" value="1"/>
</dbReference>
<evidence type="ECO:0000259" key="2">
    <source>
        <dbReference type="Pfam" id="PF00931"/>
    </source>
</evidence>
<dbReference type="Pfam" id="PF00931">
    <property type="entry name" value="NB-ARC"/>
    <property type="match status" value="1"/>
</dbReference>
<keyword evidence="5" id="KW-1185">Reference proteome</keyword>
<dbReference type="Gene3D" id="3.40.50.300">
    <property type="entry name" value="P-loop containing nucleotide triphosphate hydrolases"/>
    <property type="match status" value="1"/>
</dbReference>
<organism evidence="4">
    <name type="scientific">Oryza glumipatula</name>
    <dbReference type="NCBI Taxonomy" id="40148"/>
    <lineage>
        <taxon>Eukaryota</taxon>
        <taxon>Viridiplantae</taxon>
        <taxon>Streptophyta</taxon>
        <taxon>Embryophyta</taxon>
        <taxon>Tracheophyta</taxon>
        <taxon>Spermatophyta</taxon>
        <taxon>Magnoliopsida</taxon>
        <taxon>Liliopsida</taxon>
        <taxon>Poales</taxon>
        <taxon>Poaceae</taxon>
        <taxon>BOP clade</taxon>
        <taxon>Oryzoideae</taxon>
        <taxon>Oryzeae</taxon>
        <taxon>Oryzinae</taxon>
        <taxon>Oryza</taxon>
    </lineage>
</organism>
<dbReference type="InterPro" id="IPR056789">
    <property type="entry name" value="LRR_R13L1-DRL21"/>
</dbReference>
<evidence type="ECO:0000313" key="4">
    <source>
        <dbReference type="EnsemblPlants" id="OGLUM10G01300.1"/>
    </source>
</evidence>
<dbReference type="InterPro" id="IPR032675">
    <property type="entry name" value="LRR_dom_sf"/>
</dbReference>
<proteinExistence type="predicted"/>
<dbReference type="Pfam" id="PF25019">
    <property type="entry name" value="LRR_R13L1-DRL21"/>
    <property type="match status" value="1"/>
</dbReference>
<dbReference type="Proteomes" id="UP000026961">
    <property type="component" value="Chromosome 10"/>
</dbReference>
<dbReference type="PANTHER" id="PTHR36766:SF64">
    <property type="entry name" value="OS12G0206100 PROTEIN"/>
    <property type="match status" value="1"/>
</dbReference>